<keyword evidence="3" id="KW-0805">Transcription regulation</keyword>
<dbReference type="Proteomes" id="UP000193862">
    <property type="component" value="Unassembled WGS sequence"/>
</dbReference>
<reference evidence="10 11" key="1">
    <citation type="submission" date="2017-03" db="EMBL/GenBank/DDBJ databases">
        <authorList>
            <person name="Afonso C.L."/>
            <person name="Miller P.J."/>
            <person name="Scott M.A."/>
            <person name="Spackman E."/>
            <person name="Goraichik I."/>
            <person name="Dimitrov K.M."/>
            <person name="Suarez D.L."/>
            <person name="Swayne D.E."/>
        </authorList>
    </citation>
    <scope>NUCLEOTIDE SEQUENCE [LARGE SCALE GENOMIC DNA]</scope>
    <source>
        <strain evidence="10 11">CECT 8620</strain>
    </source>
</reference>
<keyword evidence="4 7" id="KW-0238">DNA-binding</keyword>
<dbReference type="GO" id="GO:0005829">
    <property type="term" value="C:cytosol"/>
    <property type="evidence" value="ECO:0007669"/>
    <property type="project" value="TreeGrafter"/>
</dbReference>
<evidence type="ECO:0000256" key="5">
    <source>
        <dbReference type="ARBA" id="ARBA00023163"/>
    </source>
</evidence>
<dbReference type="Gene3D" id="6.10.250.690">
    <property type="match status" value="1"/>
</dbReference>
<evidence type="ECO:0000313" key="11">
    <source>
        <dbReference type="Proteomes" id="UP000193862"/>
    </source>
</evidence>
<keyword evidence="1 6" id="KW-0597">Phosphoprotein</keyword>
<dbReference type="InterPro" id="IPR036388">
    <property type="entry name" value="WH-like_DNA-bd_sf"/>
</dbReference>
<evidence type="ECO:0000256" key="1">
    <source>
        <dbReference type="ARBA" id="ARBA00022553"/>
    </source>
</evidence>
<dbReference type="InterPro" id="IPR001867">
    <property type="entry name" value="OmpR/PhoB-type_DNA-bd"/>
</dbReference>
<dbReference type="InterPro" id="IPR001789">
    <property type="entry name" value="Sig_transdc_resp-reg_receiver"/>
</dbReference>
<dbReference type="InterPro" id="IPR011006">
    <property type="entry name" value="CheY-like_superfamily"/>
</dbReference>
<sequence length="224" mass="24806">MKILVVEDDATTGAYICDGLRELGHSVDLFTTGTQGLIQATVGQYDVLVVDRMLPELDGISLVKTLRGAKNWTPVLFLTSLGGVDDRIEGLESGGDDYLVKPFAFGELSARIAALGRRPQPQDTPTVLTAGDLEMNLLTRKVTRAGQVIDLLPREFALLEVLLRRKGRVQTRTMLMESVWDIHFDPMTNVVDTHISRLRSKVDKPFARELIETVRGSGYRIDAP</sequence>
<name>A0A1Y5T413_9RHOB</name>
<evidence type="ECO:0000256" key="4">
    <source>
        <dbReference type="ARBA" id="ARBA00023125"/>
    </source>
</evidence>
<feature type="DNA-binding region" description="OmpR/PhoB-type" evidence="7">
    <location>
        <begin position="125"/>
        <end position="223"/>
    </location>
</feature>
<dbReference type="FunFam" id="1.10.10.10:FF:000005">
    <property type="entry name" value="Two-component system response regulator"/>
    <property type="match status" value="1"/>
</dbReference>
<evidence type="ECO:0000313" key="10">
    <source>
        <dbReference type="EMBL" id="SLN55241.1"/>
    </source>
</evidence>
<gene>
    <name evidence="10" type="primary">copR</name>
    <name evidence="10" type="ORF">AQS8620_02425</name>
</gene>
<keyword evidence="5" id="KW-0804">Transcription</keyword>
<dbReference type="PANTHER" id="PTHR48111">
    <property type="entry name" value="REGULATOR OF RPOS"/>
    <property type="match status" value="1"/>
</dbReference>
<dbReference type="SUPFAM" id="SSF52172">
    <property type="entry name" value="CheY-like"/>
    <property type="match status" value="1"/>
</dbReference>
<dbReference type="CDD" id="cd00383">
    <property type="entry name" value="trans_reg_C"/>
    <property type="match status" value="1"/>
</dbReference>
<dbReference type="OrthoDB" id="9802426at2"/>
<dbReference type="PANTHER" id="PTHR48111:SF41">
    <property type="entry name" value="TRANSCRIPTIONAL REGULATORY PROTEIN CUSR-RELATED"/>
    <property type="match status" value="1"/>
</dbReference>
<dbReference type="Gene3D" id="3.40.50.2300">
    <property type="match status" value="1"/>
</dbReference>
<dbReference type="CDD" id="cd19935">
    <property type="entry name" value="REC_OmpR_CusR-like"/>
    <property type="match status" value="1"/>
</dbReference>
<proteinExistence type="predicted"/>
<dbReference type="Pfam" id="PF00486">
    <property type="entry name" value="Trans_reg_C"/>
    <property type="match status" value="1"/>
</dbReference>
<evidence type="ECO:0000256" key="7">
    <source>
        <dbReference type="PROSITE-ProRule" id="PRU01091"/>
    </source>
</evidence>
<dbReference type="SMART" id="SM00862">
    <property type="entry name" value="Trans_reg_C"/>
    <property type="match status" value="1"/>
</dbReference>
<feature type="domain" description="Response regulatory" evidence="8">
    <location>
        <begin position="2"/>
        <end position="116"/>
    </location>
</feature>
<keyword evidence="11" id="KW-1185">Reference proteome</keyword>
<dbReference type="EMBL" id="FWFS01000009">
    <property type="protein sequence ID" value="SLN55241.1"/>
    <property type="molecule type" value="Genomic_DNA"/>
</dbReference>
<dbReference type="AlphaFoldDB" id="A0A1Y5T413"/>
<feature type="modified residue" description="4-aspartylphosphate" evidence="6">
    <location>
        <position position="51"/>
    </location>
</feature>
<feature type="domain" description="OmpR/PhoB-type" evidence="9">
    <location>
        <begin position="125"/>
        <end position="223"/>
    </location>
</feature>
<accession>A0A1Y5T413</accession>
<dbReference type="InterPro" id="IPR039420">
    <property type="entry name" value="WalR-like"/>
</dbReference>
<organism evidence="10 11">
    <name type="scientific">Aquimixticola soesokkakensis</name>
    <dbReference type="NCBI Taxonomy" id="1519096"/>
    <lineage>
        <taxon>Bacteria</taxon>
        <taxon>Pseudomonadati</taxon>
        <taxon>Pseudomonadota</taxon>
        <taxon>Alphaproteobacteria</taxon>
        <taxon>Rhodobacterales</taxon>
        <taxon>Paracoccaceae</taxon>
        <taxon>Aquimixticola</taxon>
    </lineage>
</organism>
<evidence type="ECO:0000256" key="2">
    <source>
        <dbReference type="ARBA" id="ARBA00023012"/>
    </source>
</evidence>
<dbReference type="RefSeq" id="WP_143267514.1">
    <property type="nucleotide sequence ID" value="NZ_FWFS01000009.1"/>
</dbReference>
<keyword evidence="2" id="KW-0902">Two-component regulatory system</keyword>
<protein>
    <submittedName>
        <fullName evidence="10">Transcriptional activator protein CopR</fullName>
    </submittedName>
</protein>
<dbReference type="PROSITE" id="PS50110">
    <property type="entry name" value="RESPONSE_REGULATORY"/>
    <property type="match status" value="1"/>
</dbReference>
<dbReference type="Pfam" id="PF00072">
    <property type="entry name" value="Response_reg"/>
    <property type="match status" value="1"/>
</dbReference>
<evidence type="ECO:0000256" key="6">
    <source>
        <dbReference type="PROSITE-ProRule" id="PRU00169"/>
    </source>
</evidence>
<dbReference type="SMART" id="SM00448">
    <property type="entry name" value="REC"/>
    <property type="match status" value="1"/>
</dbReference>
<evidence type="ECO:0000259" key="9">
    <source>
        <dbReference type="PROSITE" id="PS51755"/>
    </source>
</evidence>
<dbReference type="GO" id="GO:0032993">
    <property type="term" value="C:protein-DNA complex"/>
    <property type="evidence" value="ECO:0007669"/>
    <property type="project" value="TreeGrafter"/>
</dbReference>
<dbReference type="PROSITE" id="PS51755">
    <property type="entry name" value="OMPR_PHOB"/>
    <property type="match status" value="1"/>
</dbReference>
<dbReference type="Gene3D" id="1.10.10.10">
    <property type="entry name" value="Winged helix-like DNA-binding domain superfamily/Winged helix DNA-binding domain"/>
    <property type="match status" value="1"/>
</dbReference>
<dbReference type="GO" id="GO:0000156">
    <property type="term" value="F:phosphorelay response regulator activity"/>
    <property type="evidence" value="ECO:0007669"/>
    <property type="project" value="TreeGrafter"/>
</dbReference>
<dbReference type="GO" id="GO:0000976">
    <property type="term" value="F:transcription cis-regulatory region binding"/>
    <property type="evidence" value="ECO:0007669"/>
    <property type="project" value="TreeGrafter"/>
</dbReference>
<evidence type="ECO:0000259" key="8">
    <source>
        <dbReference type="PROSITE" id="PS50110"/>
    </source>
</evidence>
<evidence type="ECO:0000256" key="3">
    <source>
        <dbReference type="ARBA" id="ARBA00023015"/>
    </source>
</evidence>
<dbReference type="GO" id="GO:0006355">
    <property type="term" value="P:regulation of DNA-templated transcription"/>
    <property type="evidence" value="ECO:0007669"/>
    <property type="project" value="InterPro"/>
</dbReference>